<accession>A0A182PWX1</accession>
<dbReference type="Proteomes" id="UP000075885">
    <property type="component" value="Unassembled WGS sequence"/>
</dbReference>
<dbReference type="AlphaFoldDB" id="A0A182PWX1"/>
<dbReference type="STRING" id="199890.A0A182PWX1"/>
<organism evidence="1 2">
    <name type="scientific">Anopheles epiroticus</name>
    <dbReference type="NCBI Taxonomy" id="199890"/>
    <lineage>
        <taxon>Eukaryota</taxon>
        <taxon>Metazoa</taxon>
        <taxon>Ecdysozoa</taxon>
        <taxon>Arthropoda</taxon>
        <taxon>Hexapoda</taxon>
        <taxon>Insecta</taxon>
        <taxon>Pterygota</taxon>
        <taxon>Neoptera</taxon>
        <taxon>Endopterygota</taxon>
        <taxon>Diptera</taxon>
        <taxon>Nematocera</taxon>
        <taxon>Culicoidea</taxon>
        <taxon>Culicidae</taxon>
        <taxon>Anophelinae</taxon>
        <taxon>Anopheles</taxon>
    </lineage>
</organism>
<evidence type="ECO:0000313" key="1">
    <source>
        <dbReference type="EnsemblMetazoa" id="AEPI011458-PA"/>
    </source>
</evidence>
<keyword evidence="2" id="KW-1185">Reference proteome</keyword>
<proteinExistence type="predicted"/>
<reference evidence="2" key="1">
    <citation type="submission" date="2013-03" db="EMBL/GenBank/DDBJ databases">
        <title>The Genome Sequence of Anopheles epiroticus epiroticus2.</title>
        <authorList>
            <consortium name="The Broad Institute Genomics Platform"/>
            <person name="Neafsey D.E."/>
            <person name="Howell P."/>
            <person name="Walker B."/>
            <person name="Young S.K."/>
            <person name="Zeng Q."/>
            <person name="Gargeya S."/>
            <person name="Fitzgerald M."/>
            <person name="Haas B."/>
            <person name="Abouelleil A."/>
            <person name="Allen A.W."/>
            <person name="Alvarado L."/>
            <person name="Arachchi H.M."/>
            <person name="Berlin A.M."/>
            <person name="Chapman S.B."/>
            <person name="Gainer-Dewar J."/>
            <person name="Goldberg J."/>
            <person name="Griggs A."/>
            <person name="Gujja S."/>
            <person name="Hansen M."/>
            <person name="Howarth C."/>
            <person name="Imamovic A."/>
            <person name="Ireland A."/>
            <person name="Larimer J."/>
            <person name="McCowan C."/>
            <person name="Murphy C."/>
            <person name="Pearson M."/>
            <person name="Poon T.W."/>
            <person name="Priest M."/>
            <person name="Roberts A."/>
            <person name="Saif S."/>
            <person name="Shea T."/>
            <person name="Sisk P."/>
            <person name="Sykes S."/>
            <person name="Wortman J."/>
            <person name="Nusbaum C."/>
            <person name="Birren B."/>
        </authorList>
    </citation>
    <scope>NUCLEOTIDE SEQUENCE [LARGE SCALE GENOMIC DNA]</scope>
    <source>
        <strain evidence="2">Epiroticus2</strain>
    </source>
</reference>
<name>A0A182PWX1_9DIPT</name>
<reference evidence="1" key="2">
    <citation type="submission" date="2020-05" db="UniProtKB">
        <authorList>
            <consortium name="EnsemblMetazoa"/>
        </authorList>
    </citation>
    <scope>IDENTIFICATION</scope>
    <source>
        <strain evidence="1">Epiroticus2</strain>
    </source>
</reference>
<protein>
    <recommendedName>
        <fullName evidence="3">Peptidase aspartic putative domain-containing protein</fullName>
    </recommendedName>
</protein>
<evidence type="ECO:0000313" key="2">
    <source>
        <dbReference type="Proteomes" id="UP000075885"/>
    </source>
</evidence>
<dbReference type="VEuPathDB" id="VectorBase:AEPI011458"/>
<dbReference type="EnsemblMetazoa" id="AEPI011458-RA">
    <property type="protein sequence ID" value="AEPI011458-PA"/>
    <property type="gene ID" value="AEPI011458"/>
</dbReference>
<evidence type="ECO:0008006" key="3">
    <source>
        <dbReference type="Google" id="ProtNLM"/>
    </source>
</evidence>
<sequence length="238" mass="26799">TKACGFTNIENLTRLIDCLEGPALEAVRSRLVLPDSVPGVIEDLRHLFGRPGKLLKNLLKQVKDTPSPKADDLESFIPFSIKNAYEDMNPNIIFRMIPVTLSYREKSVDILAFVDEGSTATLLNETVARKLQATEGIAEPLIISWTNEINRTKNASRRVELMVSARGSTAKFPINTRTVSQLILPNQNRKFAELIQRYSHLRGLPVDYDQQLTPQMIVGLDNNHGLVYLENQLALNRF</sequence>